<keyword evidence="8 21" id="KW-0378">Hydrolase</keyword>
<dbReference type="SUPFAM" id="SSF54897">
    <property type="entry name" value="Protease propeptides/inhibitors"/>
    <property type="match status" value="1"/>
</dbReference>
<evidence type="ECO:0000256" key="3">
    <source>
        <dbReference type="ARBA" id="ARBA00011073"/>
    </source>
</evidence>
<reference evidence="25" key="2">
    <citation type="submission" date="2025-08" db="UniProtKB">
        <authorList>
            <consortium name="Ensembl"/>
        </authorList>
    </citation>
    <scope>IDENTIFICATION</scope>
</reference>
<feature type="compositionally biased region" description="Basic and acidic residues" evidence="22">
    <location>
        <begin position="1143"/>
        <end position="1154"/>
    </location>
</feature>
<dbReference type="InterPro" id="IPR032815">
    <property type="entry name" value="S8_pro-domain"/>
</dbReference>
<keyword evidence="11" id="KW-0333">Golgi apparatus</keyword>
<keyword evidence="12 23" id="KW-0472">Membrane</keyword>
<feature type="region of interest" description="Disordered" evidence="22">
    <location>
        <begin position="1"/>
        <end position="310"/>
    </location>
</feature>
<evidence type="ECO:0000256" key="6">
    <source>
        <dbReference type="ARBA" id="ARBA00022692"/>
    </source>
</evidence>
<evidence type="ECO:0000256" key="8">
    <source>
        <dbReference type="ARBA" id="ARBA00022801"/>
    </source>
</evidence>
<dbReference type="SUPFAM" id="SSF49785">
    <property type="entry name" value="Galactose-binding domain-like"/>
    <property type="match status" value="1"/>
</dbReference>
<feature type="compositionally biased region" description="Gly residues" evidence="22">
    <location>
        <begin position="175"/>
        <end position="200"/>
    </location>
</feature>
<proteinExistence type="inferred from homology"/>
<comment type="similarity">
    <text evidence="3 21">Belongs to the peptidase S8 family.</text>
</comment>
<dbReference type="Pfam" id="PF16470">
    <property type="entry name" value="S8_pro-domain"/>
    <property type="match status" value="1"/>
</dbReference>
<dbReference type="InterPro" id="IPR023828">
    <property type="entry name" value="Peptidase_S8_Ser-AS"/>
</dbReference>
<dbReference type="AlphaFoldDB" id="A0A8C0MZT1"/>
<sequence length="1201" mass="128654">MGPRRHECSPGANIVSQRSPAPGVVGAGSPERVRRPGAGQRGSGAGASGCSCGAGEDRRVTGSRRRRGAGAQGRREPRSPGGARHGRPGDNGGRRALRRPGPPGSRAPGPPRPRAPAPPRPHLLPHRAARAPAPRPGPPPVRTGPLHAPRPPAPRVAAPSPRARPARTSRAAPPGGRGEGGTHLSGRSGGRGRPSLGGRGRAPARARHLPLPAARAGRARLGRERSGRGGSAPPPTAPPGGRRRHRAAAAHAAVAPDPPADPRGAAGGRGEPREGRGRGDQRGKRTDVLLKGRNRDAPLPGTPCRAGRCPGAAEDAAARTARSRPGARARGPAADWLSRGAEVMLLSLAAGLPGSREFPRGGGGGGGGGRVCSLCSESTLLSESDAFSPFAQNECEVVSQTRSSTSHRVQPTALMPKGRQKVPHSDAPLGLPTHLWLELAGLFLLVPWVMGLAETDRPGAQGPGGLSWAVHLDSLEGEGQEETLEQQADALAQAAGLLNAGRIGELQGYYLFTQPAGHQQEQQVEALRQQAETVLARHEAVRWHSEQRLLKRAKRSVHFNDPKYPQQWHLNNRRSPGRDINVTGVWERNVTGRGVTVVVVDDGVEHTIQDIAPNYSPEGSYDLNSNDPDPMPHPDVENGNHHGTRCAGEIAAVPNNSFCAVGVAYGSRIAGIRVLDGPLTDSMEAVAFNKHYQINDIYSCSWGPDDDGKTVDGPHQLGKAALQHGVIAGRRGFGSIFVVASGNGGQHNDNCNYDGYANSIYTVTIGAVDEEGRMPFYAEECASMLAVTFSGGDKMLRSIVTTDWDLQKGTGCTEGHTGTSAAAPLAAGMIALMLQVRPCLTWRDVQHIIVFTATQYEDRRADWVTNEAGFSHSHQHGFGLLNAWRLVNAAKIWTSVPYLASYVSPVLKENKAIPLSPHSLEVLWNVSRTDLEMSGLKTLEHVAVTVSITHPRRGSLELKLFCPSGMMSLIGAPRSMDSDPNGFNDWTFSTVRCWGERAKGTYRLMVRDVGDETLQPGILQQWQLTLYGSVWSPVDIKDRQRLLESAMSGKYLHDGFTLPCPPGLKIPEEDGYTITPNTLKTLVLVGSFTIFWTVYYMLEIYLSQRNVATHRVCRSGPCHWPQRSQKAREEGTELESVPLCNSKDPDGVETEREGPPTTSDPLAPDLLAPGDWGPSQDRSTLNCPHHHLAPDLLQGKEEQIC</sequence>
<feature type="active site" description="Charge relay system" evidence="20 21">
    <location>
        <position position="820"/>
    </location>
</feature>
<gene>
    <name evidence="25" type="primary">PCSK7</name>
</gene>
<keyword evidence="9 21" id="KW-0720">Serine protease</keyword>
<keyword evidence="6 23" id="KW-0812">Transmembrane</keyword>
<dbReference type="CDD" id="cd04059">
    <property type="entry name" value="Peptidases_S8_Protein_convertases_Kexins_Furin-like"/>
    <property type="match status" value="1"/>
</dbReference>
<feature type="transmembrane region" description="Helical" evidence="23">
    <location>
        <begin position="1082"/>
        <end position="1102"/>
    </location>
</feature>
<evidence type="ECO:0000256" key="2">
    <source>
        <dbReference type="ARBA" id="ARBA00004393"/>
    </source>
</evidence>
<keyword evidence="5" id="KW-0165">Cleavage on pair of basic residues</keyword>
<accession>A0A8C0MZT1</accession>
<dbReference type="InterPro" id="IPR034182">
    <property type="entry name" value="Kexin/furin"/>
</dbReference>
<evidence type="ECO:0000256" key="11">
    <source>
        <dbReference type="ARBA" id="ARBA00023034"/>
    </source>
</evidence>
<keyword evidence="10 23" id="KW-1133">Transmembrane helix</keyword>
<dbReference type="GO" id="GO:0004252">
    <property type="term" value="F:serine-type endopeptidase activity"/>
    <property type="evidence" value="ECO:0007669"/>
    <property type="project" value="UniProtKB-UniRule"/>
</dbReference>
<dbReference type="FunFam" id="3.40.50.200:FF:000005">
    <property type="entry name" value="Proprotein convertase subtilisin/kexin type 7"/>
    <property type="match status" value="1"/>
</dbReference>
<keyword evidence="14" id="KW-0325">Glycoprotein</keyword>
<feature type="region of interest" description="Disordered" evidence="22">
    <location>
        <begin position="1119"/>
        <end position="1184"/>
    </location>
</feature>
<dbReference type="OrthoDB" id="300641at2759"/>
<dbReference type="InterPro" id="IPR000209">
    <property type="entry name" value="Peptidase_S8/S53_dom"/>
</dbReference>
<evidence type="ECO:0000256" key="23">
    <source>
        <dbReference type="SAM" id="Phobius"/>
    </source>
</evidence>
<evidence type="ECO:0000256" key="17">
    <source>
        <dbReference type="ARBA" id="ARBA00076733"/>
    </source>
</evidence>
<dbReference type="InterPro" id="IPR036852">
    <property type="entry name" value="Peptidase_S8/S53_dom_sf"/>
</dbReference>
<comment type="function">
    <text evidence="15">Serine endoprotease that processes various proproteins by cleavage at paired basic amino acids, recognizing the RXXX[KR]R consensus motif. Likely functions in the constitutive secretory pathway.</text>
</comment>
<dbReference type="PROSITE" id="PS00137">
    <property type="entry name" value="SUBTILASE_HIS"/>
    <property type="match status" value="1"/>
</dbReference>
<evidence type="ECO:0000256" key="20">
    <source>
        <dbReference type="PIRSR" id="PIRSR615500-1"/>
    </source>
</evidence>
<evidence type="ECO:0000256" key="5">
    <source>
        <dbReference type="ARBA" id="ARBA00022685"/>
    </source>
</evidence>
<feature type="compositionally biased region" description="Low complexity" evidence="22">
    <location>
        <begin position="155"/>
        <end position="174"/>
    </location>
</feature>
<evidence type="ECO:0000256" key="4">
    <source>
        <dbReference type="ARBA" id="ARBA00022670"/>
    </source>
</evidence>
<dbReference type="InterPro" id="IPR022398">
    <property type="entry name" value="Peptidase_S8_His-AS"/>
</dbReference>
<dbReference type="Gene3D" id="2.60.120.260">
    <property type="entry name" value="Galactose-binding domain-like"/>
    <property type="match status" value="1"/>
</dbReference>
<dbReference type="Gene3D" id="3.40.50.200">
    <property type="entry name" value="Peptidase S8/S53 domain"/>
    <property type="match status" value="1"/>
</dbReference>
<keyword evidence="7" id="KW-0732">Signal</keyword>
<evidence type="ECO:0000256" key="15">
    <source>
        <dbReference type="ARBA" id="ARBA00054142"/>
    </source>
</evidence>
<protein>
    <recommendedName>
        <fullName evidence="16">Proprotein convertase subtilisin/kexin type 7</fullName>
    </recommendedName>
    <alternativeName>
        <fullName evidence="19">Prohormone convertase 7</fullName>
    </alternativeName>
    <alternativeName>
        <fullName evidence="18">Proprotein convertase 7</fullName>
    </alternativeName>
    <alternativeName>
        <fullName evidence="17">Subtilisin/kexin-like protease PC7</fullName>
    </alternativeName>
</protein>
<dbReference type="Gene3D" id="3.30.70.850">
    <property type="entry name" value="Peptidase S8, pro-domain"/>
    <property type="match status" value="1"/>
</dbReference>
<evidence type="ECO:0000256" key="16">
    <source>
        <dbReference type="ARBA" id="ARBA00069957"/>
    </source>
</evidence>
<dbReference type="Pfam" id="PF01483">
    <property type="entry name" value="P_proprotein"/>
    <property type="match status" value="1"/>
</dbReference>
<feature type="compositionally biased region" description="Pro residues" evidence="22">
    <location>
        <begin position="133"/>
        <end position="154"/>
    </location>
</feature>
<evidence type="ECO:0000313" key="26">
    <source>
        <dbReference type="Proteomes" id="UP000694429"/>
    </source>
</evidence>
<comment type="subcellular location">
    <subcellularLocation>
        <location evidence="2">Golgi apparatus</location>
        <location evidence="2">trans-Golgi network membrane</location>
        <topology evidence="2">Single-pass type I membrane protein</topology>
    </subcellularLocation>
</comment>
<dbReference type="FunFam" id="2.60.120.260:FF:000026">
    <property type="entry name" value="proprotein convertase subtilisin/kexin type 7"/>
    <property type="match status" value="1"/>
</dbReference>
<dbReference type="PROSITE" id="PS51892">
    <property type="entry name" value="SUBTILASE"/>
    <property type="match status" value="1"/>
</dbReference>
<dbReference type="GO" id="GO:0006508">
    <property type="term" value="P:proteolysis"/>
    <property type="evidence" value="ECO:0007669"/>
    <property type="project" value="UniProtKB-KW"/>
</dbReference>
<organism evidence="25 26">
    <name type="scientific">Canis lupus familiaris</name>
    <name type="common">Dog</name>
    <name type="synonym">Canis familiaris</name>
    <dbReference type="NCBI Taxonomy" id="9615"/>
    <lineage>
        <taxon>Eukaryota</taxon>
        <taxon>Metazoa</taxon>
        <taxon>Chordata</taxon>
        <taxon>Craniata</taxon>
        <taxon>Vertebrata</taxon>
        <taxon>Euteleostomi</taxon>
        <taxon>Mammalia</taxon>
        <taxon>Eutheria</taxon>
        <taxon>Laurasiatheria</taxon>
        <taxon>Carnivora</taxon>
        <taxon>Caniformia</taxon>
        <taxon>Canidae</taxon>
        <taxon>Canis</taxon>
    </lineage>
</organism>
<evidence type="ECO:0000256" key="22">
    <source>
        <dbReference type="SAM" id="MobiDB-lite"/>
    </source>
</evidence>
<evidence type="ECO:0000313" key="25">
    <source>
        <dbReference type="Ensembl" id="ENSCAFP00030019390.1"/>
    </source>
</evidence>
<dbReference type="Ensembl" id="ENSCAFT00030022227.1">
    <property type="protein sequence ID" value="ENSCAFP00030019390.1"/>
    <property type="gene ID" value="ENSCAFG00030011967.1"/>
</dbReference>
<feature type="compositionally biased region" description="Basic and acidic residues" evidence="22">
    <location>
        <begin position="270"/>
        <end position="296"/>
    </location>
</feature>
<evidence type="ECO:0000256" key="12">
    <source>
        <dbReference type="ARBA" id="ARBA00023136"/>
    </source>
</evidence>
<dbReference type="GO" id="GO:0005794">
    <property type="term" value="C:Golgi apparatus"/>
    <property type="evidence" value="ECO:0007669"/>
    <property type="project" value="UniProtKB-SubCell"/>
</dbReference>
<feature type="active site" description="Charge relay system" evidence="20 21">
    <location>
        <position position="642"/>
    </location>
</feature>
<dbReference type="InterPro" id="IPR002884">
    <property type="entry name" value="P_dom"/>
</dbReference>
<dbReference type="InterPro" id="IPR008979">
    <property type="entry name" value="Galactose-bd-like_sf"/>
</dbReference>
<evidence type="ECO:0000256" key="19">
    <source>
        <dbReference type="ARBA" id="ARBA00078341"/>
    </source>
</evidence>
<feature type="compositionally biased region" description="Pro residues" evidence="22">
    <location>
        <begin position="100"/>
        <end position="122"/>
    </location>
</feature>
<feature type="region of interest" description="Disordered" evidence="22">
    <location>
        <begin position="611"/>
        <end position="633"/>
    </location>
</feature>
<feature type="domain" description="P/Homo B" evidence="24">
    <location>
        <begin position="895"/>
        <end position="1032"/>
    </location>
</feature>
<evidence type="ECO:0000256" key="9">
    <source>
        <dbReference type="ARBA" id="ARBA00022825"/>
    </source>
</evidence>
<dbReference type="FunFam" id="3.30.70.850:FF:000002">
    <property type="entry name" value="Proprotein convertase subtilisin/kexin type 7"/>
    <property type="match status" value="1"/>
</dbReference>
<dbReference type="PANTHER" id="PTHR42884:SF28">
    <property type="entry name" value="PROPROTEIN CONVERTASE SUBTILISIN_KEXIN TYPE 7"/>
    <property type="match status" value="1"/>
</dbReference>
<keyword evidence="13" id="KW-0865">Zymogen</keyword>
<dbReference type="InterPro" id="IPR038466">
    <property type="entry name" value="S8_pro-domain_sf"/>
</dbReference>
<dbReference type="Pfam" id="PF00082">
    <property type="entry name" value="Peptidase_S8"/>
    <property type="match status" value="1"/>
</dbReference>
<evidence type="ECO:0000256" key="7">
    <source>
        <dbReference type="ARBA" id="ARBA00022729"/>
    </source>
</evidence>
<evidence type="ECO:0000256" key="1">
    <source>
        <dbReference type="ARBA" id="ARBA00001913"/>
    </source>
</evidence>
<name>A0A8C0MZT1_CANLF</name>
<evidence type="ECO:0000259" key="24">
    <source>
        <dbReference type="PROSITE" id="PS51829"/>
    </source>
</evidence>
<dbReference type="Proteomes" id="UP000694429">
    <property type="component" value="Chromosome 5"/>
</dbReference>
<comment type="cofactor">
    <cofactor evidence="1">
        <name>Ca(2+)</name>
        <dbReference type="ChEBI" id="CHEBI:29108"/>
    </cofactor>
</comment>
<dbReference type="PRINTS" id="PR00723">
    <property type="entry name" value="SUBTILISIN"/>
</dbReference>
<reference evidence="25" key="1">
    <citation type="submission" date="2019-03" db="EMBL/GenBank/DDBJ databases">
        <authorList>
            <person name="Warren W.C."/>
            <person name="Johnson G.S."/>
        </authorList>
    </citation>
    <scope>NUCLEOTIDE SEQUENCE [LARGE SCALE GENOMIC DNA]</scope>
    <source>
        <strain evidence="25">Basenji</strain>
    </source>
</reference>
<evidence type="ECO:0000256" key="18">
    <source>
        <dbReference type="ARBA" id="ARBA00076944"/>
    </source>
</evidence>
<evidence type="ECO:0000256" key="21">
    <source>
        <dbReference type="PROSITE-ProRule" id="PRU01240"/>
    </source>
</evidence>
<evidence type="ECO:0000256" key="14">
    <source>
        <dbReference type="ARBA" id="ARBA00023180"/>
    </source>
</evidence>
<dbReference type="PANTHER" id="PTHR42884">
    <property type="entry name" value="PROPROTEIN CONVERTASE SUBTILISIN/KEXIN-RELATED"/>
    <property type="match status" value="1"/>
</dbReference>
<evidence type="ECO:0000256" key="10">
    <source>
        <dbReference type="ARBA" id="ARBA00022989"/>
    </source>
</evidence>
<keyword evidence="4 21" id="KW-0645">Protease</keyword>
<feature type="active site" description="Charge relay system" evidence="20 21">
    <location>
        <position position="601"/>
    </location>
</feature>
<dbReference type="InterPro" id="IPR015500">
    <property type="entry name" value="Peptidase_S8_subtilisin-rel"/>
</dbReference>
<dbReference type="PROSITE" id="PS00138">
    <property type="entry name" value="SUBTILASE_SER"/>
    <property type="match status" value="1"/>
</dbReference>
<dbReference type="PROSITE" id="PS51829">
    <property type="entry name" value="P_HOMO_B"/>
    <property type="match status" value="1"/>
</dbReference>
<dbReference type="SUPFAM" id="SSF52743">
    <property type="entry name" value="Subtilisin-like"/>
    <property type="match status" value="1"/>
</dbReference>
<evidence type="ECO:0000256" key="13">
    <source>
        <dbReference type="ARBA" id="ARBA00023145"/>
    </source>
</evidence>